<organism evidence="1 2">
    <name type="scientific">Clostridium fallax</name>
    <dbReference type="NCBI Taxonomy" id="1533"/>
    <lineage>
        <taxon>Bacteria</taxon>
        <taxon>Bacillati</taxon>
        <taxon>Bacillota</taxon>
        <taxon>Clostridia</taxon>
        <taxon>Eubacteriales</taxon>
        <taxon>Clostridiaceae</taxon>
        <taxon>Clostridium</taxon>
    </lineage>
</organism>
<dbReference type="Pfam" id="PF06949">
    <property type="entry name" value="DUF1292"/>
    <property type="match status" value="1"/>
</dbReference>
<evidence type="ECO:0000313" key="1">
    <source>
        <dbReference type="EMBL" id="SHE52884.1"/>
    </source>
</evidence>
<protein>
    <recommendedName>
        <fullName evidence="3">DUF1292 domain-containing protein</fullName>
    </recommendedName>
</protein>
<dbReference type="EMBL" id="FQVM01000004">
    <property type="protein sequence ID" value="SHE52884.1"/>
    <property type="molecule type" value="Genomic_DNA"/>
</dbReference>
<dbReference type="RefSeq" id="WP_083573441.1">
    <property type="nucleotide sequence ID" value="NZ_FQVM01000004.1"/>
</dbReference>
<gene>
    <name evidence="1" type="ORF">SAMN05443638_10484</name>
</gene>
<dbReference type="OrthoDB" id="1911679at2"/>
<sequence>MNKIMSFIDENGKRIEYEILEELIVNKAGYMIMRPKDNKNDISIYKLIIKKSGEELDLVEDSKVIDLVKSNSKVLSA</sequence>
<evidence type="ECO:0000313" key="2">
    <source>
        <dbReference type="Proteomes" id="UP000184035"/>
    </source>
</evidence>
<name>A0A1M4U888_9CLOT</name>
<dbReference type="InterPro" id="IPR009711">
    <property type="entry name" value="UPF0473"/>
</dbReference>
<accession>A0A1M4U888</accession>
<dbReference type="AlphaFoldDB" id="A0A1M4U888"/>
<evidence type="ECO:0008006" key="3">
    <source>
        <dbReference type="Google" id="ProtNLM"/>
    </source>
</evidence>
<keyword evidence="2" id="KW-1185">Reference proteome</keyword>
<proteinExistence type="predicted"/>
<dbReference type="Proteomes" id="UP000184035">
    <property type="component" value="Unassembled WGS sequence"/>
</dbReference>
<reference evidence="1 2" key="1">
    <citation type="submission" date="2016-11" db="EMBL/GenBank/DDBJ databases">
        <authorList>
            <person name="Jaros S."/>
            <person name="Januszkiewicz K."/>
            <person name="Wedrychowicz H."/>
        </authorList>
    </citation>
    <scope>NUCLEOTIDE SEQUENCE [LARGE SCALE GENOMIC DNA]</scope>
    <source>
        <strain evidence="1 2">DSM 2631</strain>
    </source>
</reference>